<dbReference type="EMBL" id="MN738986">
    <property type="protein sequence ID" value="QHT34108.1"/>
    <property type="molecule type" value="Genomic_DNA"/>
</dbReference>
<evidence type="ECO:0000313" key="2">
    <source>
        <dbReference type="EMBL" id="QHT34108.1"/>
    </source>
</evidence>
<reference evidence="2" key="1">
    <citation type="journal article" date="2020" name="Nature">
        <title>Giant virus diversity and host interactions through global metagenomics.</title>
        <authorList>
            <person name="Schulz F."/>
            <person name="Roux S."/>
            <person name="Paez-Espino D."/>
            <person name="Jungbluth S."/>
            <person name="Walsh D.A."/>
            <person name="Denef V.J."/>
            <person name="McMahon K.D."/>
            <person name="Konstantinidis K.T."/>
            <person name="Eloe-Fadrosh E.A."/>
            <person name="Kyrpides N.C."/>
            <person name="Woyke T."/>
        </authorList>
    </citation>
    <scope>NUCLEOTIDE SEQUENCE</scope>
    <source>
        <strain evidence="2">GVMAG-M-3300009161-52</strain>
    </source>
</reference>
<organism evidence="2">
    <name type="scientific">viral metagenome</name>
    <dbReference type="NCBI Taxonomy" id="1070528"/>
    <lineage>
        <taxon>unclassified sequences</taxon>
        <taxon>metagenomes</taxon>
        <taxon>organismal metagenomes</taxon>
    </lineage>
</organism>
<proteinExistence type="predicted"/>
<accession>A0A6C0EYJ8</accession>
<feature type="region of interest" description="Disordered" evidence="1">
    <location>
        <begin position="69"/>
        <end position="88"/>
    </location>
</feature>
<protein>
    <submittedName>
        <fullName evidence="2">Uncharacterized protein</fullName>
    </submittedName>
</protein>
<evidence type="ECO:0000256" key="1">
    <source>
        <dbReference type="SAM" id="MobiDB-lite"/>
    </source>
</evidence>
<name>A0A6C0EYJ8_9ZZZZ</name>
<sequence>MPFINNYNESMKLLEDIEKGKCIGTCKSIWSRNFKYAVKAKSNPLKLNKLQRKIMTKKLKNISGRITHSKTKEKLNRPSPSYPANNYCGKTKKGNDGNMYISKKNKNGICRWVKL</sequence>
<dbReference type="AlphaFoldDB" id="A0A6C0EYJ8"/>